<proteinExistence type="predicted"/>
<accession>G0U360</accession>
<evidence type="ECO:0000256" key="1">
    <source>
        <dbReference type="SAM" id="MobiDB-lite"/>
    </source>
</evidence>
<dbReference type="AlphaFoldDB" id="G0U360"/>
<reference evidence="2" key="1">
    <citation type="journal article" date="2012" name="Proc. Natl. Acad. Sci. U.S.A.">
        <title>Antigenic diversity is generated by distinct evolutionary mechanisms in African trypanosome species.</title>
        <authorList>
            <person name="Jackson A.P."/>
            <person name="Berry A."/>
            <person name="Aslett M."/>
            <person name="Allison H.C."/>
            <person name="Burton P."/>
            <person name="Vavrova-Anderson J."/>
            <person name="Brown R."/>
            <person name="Browne H."/>
            <person name="Corton N."/>
            <person name="Hauser H."/>
            <person name="Gamble J."/>
            <person name="Gilderthorp R."/>
            <person name="Marcello L."/>
            <person name="McQuillan J."/>
            <person name="Otto T.D."/>
            <person name="Quail M.A."/>
            <person name="Sanders M.J."/>
            <person name="van Tonder A."/>
            <person name="Ginger M.L."/>
            <person name="Field M.C."/>
            <person name="Barry J.D."/>
            <person name="Hertz-Fowler C."/>
            <person name="Berriman M."/>
        </authorList>
    </citation>
    <scope>NUCLEOTIDE SEQUENCE</scope>
    <source>
        <strain evidence="2">Y486</strain>
    </source>
</reference>
<dbReference type="EMBL" id="HE573025">
    <property type="protein sequence ID" value="CCC50715.1"/>
    <property type="molecule type" value="Genomic_DNA"/>
</dbReference>
<name>G0U360_TRYVY</name>
<evidence type="ECO:0000313" key="2">
    <source>
        <dbReference type="EMBL" id="CCC50715.1"/>
    </source>
</evidence>
<feature type="region of interest" description="Disordered" evidence="1">
    <location>
        <begin position="1"/>
        <end position="35"/>
    </location>
</feature>
<sequence length="128" mass="14813">MDTHESAEGPQAHRPKNHSKPSPAPNGCKTKMPKIDNNTTVNECMCLTQATRWQLRCGTSLLCVGPFLIFWAPMQSEIYENDSVLLQRHIFQLLLLLFRYPSCRCYFSNSAEDFRQWPNEQRCQSTQC</sequence>
<gene>
    <name evidence="2" type="ORF">TVY486_0905360</name>
</gene>
<organism evidence="2">
    <name type="scientific">Trypanosoma vivax (strain Y486)</name>
    <dbReference type="NCBI Taxonomy" id="1055687"/>
    <lineage>
        <taxon>Eukaryota</taxon>
        <taxon>Discoba</taxon>
        <taxon>Euglenozoa</taxon>
        <taxon>Kinetoplastea</taxon>
        <taxon>Metakinetoplastina</taxon>
        <taxon>Trypanosomatida</taxon>
        <taxon>Trypanosomatidae</taxon>
        <taxon>Trypanosoma</taxon>
        <taxon>Duttonella</taxon>
    </lineage>
</organism>
<protein>
    <submittedName>
        <fullName evidence="2">Uncharacterized protein</fullName>
    </submittedName>
</protein>